<feature type="domain" description="Deltamethrin resistance protein prag01" evidence="2">
    <location>
        <begin position="44"/>
        <end position="88"/>
    </location>
</feature>
<reference evidence="3" key="1">
    <citation type="submission" date="2014-12" db="EMBL/GenBank/DDBJ databases">
        <title>Insight into the proteome of Arion vulgaris.</title>
        <authorList>
            <person name="Aradska J."/>
            <person name="Bulat T."/>
            <person name="Smidak R."/>
            <person name="Sarate P."/>
            <person name="Gangsoo J."/>
            <person name="Sialana F."/>
            <person name="Bilban M."/>
            <person name="Lubec G."/>
        </authorList>
    </citation>
    <scope>NUCLEOTIDE SEQUENCE</scope>
    <source>
        <tissue evidence="3">Skin</tissue>
    </source>
</reference>
<dbReference type="InterPro" id="IPR031973">
    <property type="entry name" value="Deltameth_res_prag01"/>
</dbReference>
<evidence type="ECO:0000259" key="2">
    <source>
        <dbReference type="Pfam" id="PF16020"/>
    </source>
</evidence>
<dbReference type="EMBL" id="HACG01001784">
    <property type="protein sequence ID" value="CEK48649.1"/>
    <property type="molecule type" value="Transcribed_RNA"/>
</dbReference>
<name>A0A0B6XXL3_9EUPU</name>
<protein>
    <recommendedName>
        <fullName evidence="2">Deltamethrin resistance protein prag01 domain-containing protein</fullName>
    </recommendedName>
</protein>
<proteinExistence type="predicted"/>
<gene>
    <name evidence="3" type="primary">ORF4734</name>
</gene>
<feature type="transmembrane region" description="Helical" evidence="1">
    <location>
        <begin position="63"/>
        <end position="83"/>
    </location>
</feature>
<keyword evidence="1" id="KW-0472">Membrane</keyword>
<evidence type="ECO:0000313" key="3">
    <source>
        <dbReference type="EMBL" id="CEK48649.1"/>
    </source>
</evidence>
<dbReference type="AlphaFoldDB" id="A0A0B6XXL3"/>
<evidence type="ECO:0000256" key="1">
    <source>
        <dbReference type="SAM" id="Phobius"/>
    </source>
</evidence>
<keyword evidence="1" id="KW-0812">Transmembrane</keyword>
<dbReference type="Pfam" id="PF16020">
    <property type="entry name" value="Deltameth_res"/>
    <property type="match status" value="1"/>
</dbReference>
<feature type="non-terminal residue" evidence="3">
    <location>
        <position position="1"/>
    </location>
</feature>
<accession>A0A0B6XXL3</accession>
<sequence length="104" mass="11944">PSLRKMKVWSLARTAQRAVPLVFRRNGHGHHAPVNPGPPCTMDSMPVPFQPYSKVYGELQAKFNTYLAGSFAFFILAFSYAVYEDIFIYEALRTPQSYRNRNKN</sequence>
<organism evidence="3">
    <name type="scientific">Arion vulgaris</name>
    <dbReference type="NCBI Taxonomy" id="1028688"/>
    <lineage>
        <taxon>Eukaryota</taxon>
        <taxon>Metazoa</taxon>
        <taxon>Spiralia</taxon>
        <taxon>Lophotrochozoa</taxon>
        <taxon>Mollusca</taxon>
        <taxon>Gastropoda</taxon>
        <taxon>Heterobranchia</taxon>
        <taxon>Euthyneura</taxon>
        <taxon>Panpulmonata</taxon>
        <taxon>Eupulmonata</taxon>
        <taxon>Stylommatophora</taxon>
        <taxon>Helicina</taxon>
        <taxon>Arionoidea</taxon>
        <taxon>Arionidae</taxon>
        <taxon>Arion</taxon>
    </lineage>
</organism>
<keyword evidence="1" id="KW-1133">Transmembrane helix</keyword>